<reference evidence="6" key="1">
    <citation type="journal article" date="2019" name="Int. J. Syst. Evol. Microbiol.">
        <title>The Global Catalogue of Microorganisms (GCM) 10K type strain sequencing project: providing services to taxonomists for standard genome sequencing and annotation.</title>
        <authorList>
            <consortium name="The Broad Institute Genomics Platform"/>
            <consortium name="The Broad Institute Genome Sequencing Center for Infectious Disease"/>
            <person name="Wu L."/>
            <person name="Ma J."/>
        </authorList>
    </citation>
    <scope>NUCLEOTIDE SEQUENCE [LARGE SCALE GENOMIC DNA]</scope>
    <source>
        <strain evidence="6">JCM 14319</strain>
    </source>
</reference>
<dbReference type="SUPFAM" id="SSF46894">
    <property type="entry name" value="C-terminal effector domain of the bipartite response regulators"/>
    <property type="match status" value="1"/>
</dbReference>
<evidence type="ECO:0000259" key="3">
    <source>
        <dbReference type="PROSITE" id="PS50043"/>
    </source>
</evidence>
<evidence type="ECO:0000313" key="6">
    <source>
        <dbReference type="Proteomes" id="UP001500506"/>
    </source>
</evidence>
<dbReference type="InterPro" id="IPR000792">
    <property type="entry name" value="Tscrpt_reg_LuxR_C"/>
</dbReference>
<comment type="caution">
    <text evidence="5">The sequence shown here is derived from an EMBL/GenBank/DDBJ whole genome shotgun (WGS) entry which is preliminary data.</text>
</comment>
<dbReference type="InterPro" id="IPR001789">
    <property type="entry name" value="Sig_transdc_resp-reg_receiver"/>
</dbReference>
<name>A0ABN2KBQ5_9MICO</name>
<evidence type="ECO:0000259" key="4">
    <source>
        <dbReference type="PROSITE" id="PS50110"/>
    </source>
</evidence>
<accession>A0ABN2KBQ5</accession>
<dbReference type="EMBL" id="BAAANH010000001">
    <property type="protein sequence ID" value="GAA1752524.1"/>
    <property type="molecule type" value="Genomic_DNA"/>
</dbReference>
<feature type="domain" description="Response regulatory" evidence="4">
    <location>
        <begin position="10"/>
        <end position="126"/>
    </location>
</feature>
<feature type="modified residue" description="4-aspartylphosphate" evidence="2">
    <location>
        <position position="61"/>
    </location>
</feature>
<evidence type="ECO:0000256" key="1">
    <source>
        <dbReference type="ARBA" id="ARBA00023125"/>
    </source>
</evidence>
<dbReference type="PRINTS" id="PR00038">
    <property type="entry name" value="HTHLUXR"/>
</dbReference>
<keyword evidence="6" id="KW-1185">Reference proteome</keyword>
<dbReference type="SMART" id="SM00448">
    <property type="entry name" value="REC"/>
    <property type="match status" value="1"/>
</dbReference>
<dbReference type="RefSeq" id="WP_232498501.1">
    <property type="nucleotide sequence ID" value="NZ_BAAANH010000001.1"/>
</dbReference>
<evidence type="ECO:0000256" key="2">
    <source>
        <dbReference type="PROSITE-ProRule" id="PRU00169"/>
    </source>
</evidence>
<dbReference type="InterPro" id="IPR016032">
    <property type="entry name" value="Sig_transdc_resp-reg_C-effctor"/>
</dbReference>
<dbReference type="Pfam" id="PF00072">
    <property type="entry name" value="Response_reg"/>
    <property type="match status" value="1"/>
</dbReference>
<sequence length="208" mass="21859">MSGPVSAPTTILIAEDQGMMRSALTTLLDLEPDLTVVGGVERGDEVVAAAQRLRPDVVLLDIELPGRSGLDVIAPVLEAVPACDVVVVTTFGRPGYLARALAAGARGFLVKDDPVAQLATAIRRVRAGERVVDPQLAAEALGVSDNPLTDREADVLRASTEGATIADIAEQLYLSPSTVRNYLSAAIGKLGARNRLEALTVARDRGWL</sequence>
<dbReference type="InterPro" id="IPR039420">
    <property type="entry name" value="WalR-like"/>
</dbReference>
<keyword evidence="1" id="KW-0238">DNA-binding</keyword>
<dbReference type="SUPFAM" id="SSF52172">
    <property type="entry name" value="CheY-like"/>
    <property type="match status" value="1"/>
</dbReference>
<keyword evidence="2" id="KW-0597">Phosphoprotein</keyword>
<dbReference type="PROSITE" id="PS50043">
    <property type="entry name" value="HTH_LUXR_2"/>
    <property type="match status" value="1"/>
</dbReference>
<feature type="domain" description="HTH luxR-type" evidence="3">
    <location>
        <begin position="141"/>
        <end position="206"/>
    </location>
</feature>
<dbReference type="InterPro" id="IPR011006">
    <property type="entry name" value="CheY-like_superfamily"/>
</dbReference>
<dbReference type="SMART" id="SM00421">
    <property type="entry name" value="HTH_LUXR"/>
    <property type="match status" value="1"/>
</dbReference>
<dbReference type="PANTHER" id="PTHR43214:SF42">
    <property type="entry name" value="TRANSCRIPTIONAL REGULATORY PROTEIN DESR"/>
    <property type="match status" value="1"/>
</dbReference>
<protein>
    <submittedName>
        <fullName evidence="5">Response regulator transcription factor</fullName>
    </submittedName>
</protein>
<organism evidence="5 6">
    <name type="scientific">Agromyces humatus</name>
    <dbReference type="NCBI Taxonomy" id="279573"/>
    <lineage>
        <taxon>Bacteria</taxon>
        <taxon>Bacillati</taxon>
        <taxon>Actinomycetota</taxon>
        <taxon>Actinomycetes</taxon>
        <taxon>Micrococcales</taxon>
        <taxon>Microbacteriaceae</taxon>
        <taxon>Agromyces</taxon>
    </lineage>
</organism>
<dbReference type="PANTHER" id="PTHR43214">
    <property type="entry name" value="TWO-COMPONENT RESPONSE REGULATOR"/>
    <property type="match status" value="1"/>
</dbReference>
<proteinExistence type="predicted"/>
<dbReference type="PROSITE" id="PS50110">
    <property type="entry name" value="RESPONSE_REGULATORY"/>
    <property type="match status" value="1"/>
</dbReference>
<dbReference type="Proteomes" id="UP001500506">
    <property type="component" value="Unassembled WGS sequence"/>
</dbReference>
<gene>
    <name evidence="5" type="ORF">GCM10009747_07750</name>
</gene>
<dbReference type="Pfam" id="PF00196">
    <property type="entry name" value="GerE"/>
    <property type="match status" value="1"/>
</dbReference>
<dbReference type="CDD" id="cd06170">
    <property type="entry name" value="LuxR_C_like"/>
    <property type="match status" value="1"/>
</dbReference>
<evidence type="ECO:0000313" key="5">
    <source>
        <dbReference type="EMBL" id="GAA1752524.1"/>
    </source>
</evidence>
<dbReference type="Gene3D" id="3.40.50.2300">
    <property type="match status" value="1"/>
</dbReference>